<keyword evidence="1" id="KW-0472">Membrane</keyword>
<name>A0A5J5G3C7_9GAMM</name>
<reference evidence="2 3" key="1">
    <citation type="submission" date="2019-09" db="EMBL/GenBank/DDBJ databases">
        <authorList>
            <person name="Li Y."/>
        </authorList>
    </citation>
    <scope>NUCLEOTIDE SEQUENCE [LARGE SCALE GENOMIC DNA]</scope>
    <source>
        <strain evidence="2 3">L3-3HA</strain>
    </source>
</reference>
<feature type="transmembrane region" description="Helical" evidence="1">
    <location>
        <begin position="29"/>
        <end position="54"/>
    </location>
</feature>
<dbReference type="AlphaFoldDB" id="A0A5J5G3C7"/>
<proteinExistence type="predicted"/>
<dbReference type="Proteomes" id="UP000335415">
    <property type="component" value="Unassembled WGS sequence"/>
</dbReference>
<organism evidence="2 3">
    <name type="scientific">Affinibrenneria salicis</name>
    <dbReference type="NCBI Taxonomy" id="2590031"/>
    <lineage>
        <taxon>Bacteria</taxon>
        <taxon>Pseudomonadati</taxon>
        <taxon>Pseudomonadota</taxon>
        <taxon>Gammaproteobacteria</taxon>
        <taxon>Enterobacterales</taxon>
        <taxon>Pectobacteriaceae</taxon>
        <taxon>Affinibrenneria</taxon>
    </lineage>
</organism>
<feature type="transmembrane region" description="Helical" evidence="1">
    <location>
        <begin position="66"/>
        <end position="90"/>
    </location>
</feature>
<evidence type="ECO:0000256" key="1">
    <source>
        <dbReference type="SAM" id="Phobius"/>
    </source>
</evidence>
<keyword evidence="1" id="KW-1133">Transmembrane helix</keyword>
<evidence type="ECO:0000313" key="2">
    <source>
        <dbReference type="EMBL" id="KAA9000543.1"/>
    </source>
</evidence>
<evidence type="ECO:0000313" key="3">
    <source>
        <dbReference type="Proteomes" id="UP000335415"/>
    </source>
</evidence>
<dbReference type="EMBL" id="VYKJ01000004">
    <property type="protein sequence ID" value="KAA9000543.1"/>
    <property type="molecule type" value="Genomic_DNA"/>
</dbReference>
<accession>A0A5J5G3C7</accession>
<sequence length="119" mass="13806">MWIVSTGLLLAYFYHITLKNPFKTVAKHFAILLLMHVLLYLFLAGLTTIGWLPISHKPHLLETVKFFLKIYMVVALIVMINFFAALSQFFTGPGKGLYKMFFIIGGIFMLWAIWFRTDI</sequence>
<keyword evidence="3" id="KW-1185">Reference proteome</keyword>
<comment type="caution">
    <text evidence="2">The sequence shown here is derived from an EMBL/GenBank/DDBJ whole genome shotgun (WGS) entry which is preliminary data.</text>
</comment>
<feature type="transmembrane region" description="Helical" evidence="1">
    <location>
        <begin position="96"/>
        <end position="115"/>
    </location>
</feature>
<protein>
    <submittedName>
        <fullName evidence="2">Uncharacterized protein</fullName>
    </submittedName>
</protein>
<dbReference type="RefSeq" id="WP_150434811.1">
    <property type="nucleotide sequence ID" value="NZ_VYKJ01000004.1"/>
</dbReference>
<dbReference type="OrthoDB" id="6565588at2"/>
<gene>
    <name evidence="2" type="ORF">FJU30_09945</name>
</gene>
<keyword evidence="1" id="KW-0812">Transmembrane</keyword>